<organism evidence="1 2">
    <name type="scientific">Candidatus Desulfatibia vada</name>
    <dbReference type="NCBI Taxonomy" id="2841696"/>
    <lineage>
        <taxon>Bacteria</taxon>
        <taxon>Pseudomonadati</taxon>
        <taxon>Thermodesulfobacteriota</taxon>
        <taxon>Desulfobacteria</taxon>
        <taxon>Desulfobacterales</taxon>
        <taxon>Desulfobacterales incertae sedis</taxon>
        <taxon>Candidatus Desulfatibia</taxon>
    </lineage>
</organism>
<accession>A0A8J6TKJ0</accession>
<protein>
    <submittedName>
        <fullName evidence="1">Uncharacterized protein</fullName>
    </submittedName>
</protein>
<dbReference type="SUPFAM" id="SSF48295">
    <property type="entry name" value="TrpR-like"/>
    <property type="match status" value="1"/>
</dbReference>
<dbReference type="EMBL" id="JACNIG010000210">
    <property type="protein sequence ID" value="MBC8432169.1"/>
    <property type="molecule type" value="Genomic_DNA"/>
</dbReference>
<dbReference type="AlphaFoldDB" id="A0A8J6TKJ0"/>
<dbReference type="Proteomes" id="UP000605201">
    <property type="component" value="Unassembled WGS sequence"/>
</dbReference>
<evidence type="ECO:0000313" key="1">
    <source>
        <dbReference type="EMBL" id="MBC8432169.1"/>
    </source>
</evidence>
<sequence length="90" mass="10075">MPRLARLDAYRALHRVMGRGALRKVGELRSGGRRRAVVKARRTMSWIGVRELGYSGADVARYLGVTNSCVTRMISSGKKEDIDDNLNLEL</sequence>
<proteinExistence type="predicted"/>
<gene>
    <name evidence="1" type="ORF">H8D96_09625</name>
</gene>
<dbReference type="InterPro" id="IPR010921">
    <property type="entry name" value="Trp_repressor/repl_initiator"/>
</dbReference>
<comment type="caution">
    <text evidence="1">The sequence shown here is derived from an EMBL/GenBank/DDBJ whole genome shotgun (WGS) entry which is preliminary data.</text>
</comment>
<reference evidence="1 2" key="1">
    <citation type="submission" date="2020-08" db="EMBL/GenBank/DDBJ databases">
        <title>Bridging the membrane lipid divide: bacteria of the FCB group superphylum have the potential to synthesize archaeal ether lipids.</title>
        <authorList>
            <person name="Villanueva L."/>
            <person name="Von Meijenfeldt F.A.B."/>
            <person name="Westbye A.B."/>
            <person name="Yadav S."/>
            <person name="Hopmans E.C."/>
            <person name="Dutilh B.E."/>
            <person name="Sinninghe Damste J.S."/>
        </authorList>
    </citation>
    <scope>NUCLEOTIDE SEQUENCE [LARGE SCALE GENOMIC DNA]</scope>
    <source>
        <strain evidence="1">NIOZ-UU17</strain>
    </source>
</reference>
<dbReference type="GO" id="GO:0043565">
    <property type="term" value="F:sequence-specific DNA binding"/>
    <property type="evidence" value="ECO:0007669"/>
    <property type="project" value="InterPro"/>
</dbReference>
<name>A0A8J6TKJ0_9BACT</name>
<evidence type="ECO:0000313" key="2">
    <source>
        <dbReference type="Proteomes" id="UP000605201"/>
    </source>
</evidence>